<dbReference type="PANTHER" id="PTHR43278:SF4">
    <property type="entry name" value="NAD(P)H-DEPENDENT FMN-CONTAINING OXIDOREDUCTASE YWQN-RELATED"/>
    <property type="match status" value="1"/>
</dbReference>
<dbReference type="Proteomes" id="UP000610760">
    <property type="component" value="Unassembled WGS sequence"/>
</dbReference>
<reference evidence="4" key="1">
    <citation type="submission" date="2020-08" db="EMBL/GenBank/DDBJ databases">
        <title>Genome public.</title>
        <authorList>
            <person name="Liu C."/>
            <person name="Sun Q."/>
        </authorList>
    </citation>
    <scope>NUCLEOTIDE SEQUENCE</scope>
    <source>
        <strain evidence="4">NSJ-33</strain>
    </source>
</reference>
<gene>
    <name evidence="4" type="ORF">H8710_12230</name>
</gene>
<name>A0A926E4B9_9FIRM</name>
<dbReference type="Gene3D" id="3.40.50.360">
    <property type="match status" value="1"/>
</dbReference>
<evidence type="ECO:0000313" key="5">
    <source>
        <dbReference type="Proteomes" id="UP000610760"/>
    </source>
</evidence>
<dbReference type="Pfam" id="PF03358">
    <property type="entry name" value="FMN_red"/>
    <property type="match status" value="1"/>
</dbReference>
<protein>
    <submittedName>
        <fullName evidence="4">Flavodoxin family protein</fullName>
    </submittedName>
</protein>
<comment type="caution">
    <text evidence="4">The sequence shown here is derived from an EMBL/GenBank/DDBJ whole genome shotgun (WGS) entry which is preliminary data.</text>
</comment>
<feature type="domain" description="NADPH-dependent FMN reductase-like" evidence="3">
    <location>
        <begin position="13"/>
        <end position="139"/>
    </location>
</feature>
<dbReference type="AlphaFoldDB" id="A0A926E4B9"/>
<dbReference type="EMBL" id="JACRSV010000004">
    <property type="protein sequence ID" value="MBC8560832.1"/>
    <property type="molecule type" value="Genomic_DNA"/>
</dbReference>
<dbReference type="InterPro" id="IPR005025">
    <property type="entry name" value="FMN_Rdtase-like_dom"/>
</dbReference>
<keyword evidence="5" id="KW-1185">Reference proteome</keyword>
<dbReference type="InterPro" id="IPR029039">
    <property type="entry name" value="Flavoprotein-like_sf"/>
</dbReference>
<evidence type="ECO:0000313" key="4">
    <source>
        <dbReference type="EMBL" id="MBC8560832.1"/>
    </source>
</evidence>
<evidence type="ECO:0000256" key="2">
    <source>
        <dbReference type="ARBA" id="ARBA00022643"/>
    </source>
</evidence>
<keyword evidence="2" id="KW-0288">FMN</keyword>
<dbReference type="RefSeq" id="WP_249296121.1">
    <property type="nucleotide sequence ID" value="NZ_JACRSV010000004.1"/>
</dbReference>
<dbReference type="InterPro" id="IPR051796">
    <property type="entry name" value="ISF_SsuE-like"/>
</dbReference>
<keyword evidence="1" id="KW-0285">Flavoprotein</keyword>
<accession>A0A926E4B9</accession>
<evidence type="ECO:0000256" key="1">
    <source>
        <dbReference type="ARBA" id="ARBA00022630"/>
    </source>
</evidence>
<dbReference type="PANTHER" id="PTHR43278">
    <property type="entry name" value="NAD(P)H-DEPENDENT FMN-CONTAINING OXIDOREDUCTASE YWQN-RELATED"/>
    <property type="match status" value="1"/>
</dbReference>
<sequence>MSANTANKKFSSEIVVLHGSPHNDSYTEKLTAAYLEQLESTAYVRHVDLFETRIKPCTDCKYCYKHDGCPLHDSFESIADKLDQADAIILSTPVYYLGFPAPFKAFIDRTQQLFVRRVLFKREKIANNKKGILICTCGGCDLSAVESLKAPAEMFFSVFGATLSETVYLAGTDLPPEKRRCNRIKLIEKEMSK</sequence>
<dbReference type="SUPFAM" id="SSF52218">
    <property type="entry name" value="Flavoproteins"/>
    <property type="match status" value="1"/>
</dbReference>
<organism evidence="4 5">
    <name type="scientific">Fumia xinanensis</name>
    <dbReference type="NCBI Taxonomy" id="2763659"/>
    <lineage>
        <taxon>Bacteria</taxon>
        <taxon>Bacillati</taxon>
        <taxon>Bacillota</taxon>
        <taxon>Clostridia</taxon>
        <taxon>Eubacteriales</taxon>
        <taxon>Oscillospiraceae</taxon>
        <taxon>Fumia</taxon>
    </lineage>
</organism>
<proteinExistence type="predicted"/>
<dbReference type="GO" id="GO:0016491">
    <property type="term" value="F:oxidoreductase activity"/>
    <property type="evidence" value="ECO:0007669"/>
    <property type="project" value="InterPro"/>
</dbReference>
<evidence type="ECO:0000259" key="3">
    <source>
        <dbReference type="Pfam" id="PF03358"/>
    </source>
</evidence>